<dbReference type="OrthoDB" id="4991515at2"/>
<keyword evidence="1" id="KW-0812">Transmembrane</keyword>
<gene>
    <name evidence="2" type="ORF">EII34_09600</name>
</gene>
<evidence type="ECO:0000256" key="1">
    <source>
        <dbReference type="SAM" id="Phobius"/>
    </source>
</evidence>
<protein>
    <submittedName>
        <fullName evidence="2">Uncharacterized protein</fullName>
    </submittedName>
</protein>
<feature type="transmembrane region" description="Helical" evidence="1">
    <location>
        <begin position="20"/>
        <end position="41"/>
    </location>
</feature>
<dbReference type="EMBL" id="RQZG01000010">
    <property type="protein sequence ID" value="RRD04552.1"/>
    <property type="molecule type" value="Genomic_DNA"/>
</dbReference>
<dbReference type="AlphaFoldDB" id="A0A3P1T4W7"/>
<evidence type="ECO:0000313" key="3">
    <source>
        <dbReference type="Proteomes" id="UP000280819"/>
    </source>
</evidence>
<keyword evidence="1" id="KW-1133">Transmembrane helix</keyword>
<comment type="caution">
    <text evidence="2">The sequence shown here is derived from an EMBL/GenBank/DDBJ whole genome shotgun (WGS) entry which is preliminary data.</text>
</comment>
<reference evidence="2 3" key="1">
    <citation type="submission" date="2018-11" db="EMBL/GenBank/DDBJ databases">
        <title>Genomes From Bacteria Associated with the Canine Oral Cavity: a Test Case for Automated Genome-Based Taxonomic Assignment.</title>
        <authorList>
            <person name="Coil D.A."/>
            <person name="Jospin G."/>
            <person name="Darling A.E."/>
            <person name="Wallis C."/>
            <person name="Davis I.J."/>
            <person name="Harris S."/>
            <person name="Eisen J.A."/>
            <person name="Holcombe L.J."/>
            <person name="O'Flynn C."/>
        </authorList>
    </citation>
    <scope>NUCLEOTIDE SEQUENCE [LARGE SCALE GENOMIC DNA]</scope>
    <source>
        <strain evidence="2 3">OH887_COT-365</strain>
    </source>
</reference>
<proteinExistence type="predicted"/>
<dbReference type="Proteomes" id="UP000280819">
    <property type="component" value="Unassembled WGS sequence"/>
</dbReference>
<feature type="transmembrane region" description="Helical" evidence="1">
    <location>
        <begin position="73"/>
        <end position="94"/>
    </location>
</feature>
<evidence type="ECO:0000313" key="2">
    <source>
        <dbReference type="EMBL" id="RRD04552.1"/>
    </source>
</evidence>
<feature type="transmembrane region" description="Helical" evidence="1">
    <location>
        <begin position="47"/>
        <end position="66"/>
    </location>
</feature>
<organism evidence="2 3">
    <name type="scientific">Arachnia propionica</name>
    <dbReference type="NCBI Taxonomy" id="1750"/>
    <lineage>
        <taxon>Bacteria</taxon>
        <taxon>Bacillati</taxon>
        <taxon>Actinomycetota</taxon>
        <taxon>Actinomycetes</taxon>
        <taxon>Propionibacteriales</taxon>
        <taxon>Propionibacteriaceae</taxon>
        <taxon>Arachnia</taxon>
    </lineage>
</organism>
<keyword evidence="1" id="KW-0472">Membrane</keyword>
<feature type="transmembrane region" description="Helical" evidence="1">
    <location>
        <begin position="100"/>
        <end position="123"/>
    </location>
</feature>
<dbReference type="RefSeq" id="WP_124844942.1">
    <property type="nucleotide sequence ID" value="NZ_RQZG01000010.1"/>
</dbReference>
<name>A0A3P1T4W7_9ACTN</name>
<accession>A0A3P1T4W7</accession>
<sequence length="130" mass="13591">MTPRRINRDRLGRWSLRLDAGYCTVLGVALVCSSGWITHGLPLPPPLIVVIGVAVVIWAAGIVWMLKRLSLSLALRVVMVANTVAAIAVGLVSVAAATPLVVIAVLAVAIDIALFAVSQAVALRPSPQLP</sequence>